<gene>
    <name evidence="2" type="ORF">yc1106_05033</name>
</gene>
<dbReference type="PANTHER" id="PTHR42943:SF2">
    <property type="entry name" value="GLUTATHIONE S-TRANSFERASE KAPPA 1"/>
    <property type="match status" value="1"/>
</dbReference>
<dbReference type="Pfam" id="PF01323">
    <property type="entry name" value="DSBA"/>
    <property type="match status" value="3"/>
</dbReference>
<dbReference type="EMBL" id="CP089276">
    <property type="protein sequence ID" value="USP77759.1"/>
    <property type="molecule type" value="Genomic_DNA"/>
</dbReference>
<evidence type="ECO:0000313" key="3">
    <source>
        <dbReference type="Proteomes" id="UP001056012"/>
    </source>
</evidence>
<dbReference type="SUPFAM" id="SSF52833">
    <property type="entry name" value="Thioredoxin-like"/>
    <property type="match status" value="2"/>
</dbReference>
<feature type="domain" description="DSBA-like thioredoxin" evidence="1">
    <location>
        <begin position="259"/>
        <end position="323"/>
    </location>
</feature>
<accession>A0A9Q8Z831</accession>
<name>A0A9Q8Z831_CURCL</name>
<dbReference type="GO" id="GO:1901170">
    <property type="term" value="P:naphthalene catabolic process"/>
    <property type="evidence" value="ECO:0007669"/>
    <property type="project" value="InterPro"/>
</dbReference>
<dbReference type="InterPro" id="IPR001853">
    <property type="entry name" value="DSBA-like_thioredoxin_dom"/>
</dbReference>
<dbReference type="GO" id="GO:0004364">
    <property type="term" value="F:glutathione transferase activity"/>
    <property type="evidence" value="ECO:0007669"/>
    <property type="project" value="TreeGrafter"/>
</dbReference>
<dbReference type="GO" id="GO:0005739">
    <property type="term" value="C:mitochondrion"/>
    <property type="evidence" value="ECO:0007669"/>
    <property type="project" value="TreeGrafter"/>
</dbReference>
<dbReference type="GO" id="GO:0006749">
    <property type="term" value="P:glutathione metabolic process"/>
    <property type="evidence" value="ECO:0007669"/>
    <property type="project" value="TreeGrafter"/>
</dbReference>
<protein>
    <recommendedName>
        <fullName evidence="1">DSBA-like thioredoxin domain-containing protein</fullName>
    </recommendedName>
</protein>
<dbReference type="Gene3D" id="3.40.30.10">
    <property type="entry name" value="Glutaredoxin"/>
    <property type="match status" value="2"/>
</dbReference>
<dbReference type="AlphaFoldDB" id="A0A9Q8Z831"/>
<dbReference type="VEuPathDB" id="FungiDB:yc1106_05033"/>
<dbReference type="OrthoDB" id="4664297at2759"/>
<dbReference type="InterPro" id="IPR051924">
    <property type="entry name" value="GST_Kappa/NadH"/>
</dbReference>
<dbReference type="GO" id="GO:0005777">
    <property type="term" value="C:peroxisome"/>
    <property type="evidence" value="ECO:0007669"/>
    <property type="project" value="TreeGrafter"/>
</dbReference>
<evidence type="ECO:0000259" key="1">
    <source>
        <dbReference type="Pfam" id="PF01323"/>
    </source>
</evidence>
<proteinExistence type="predicted"/>
<dbReference type="PANTHER" id="PTHR42943">
    <property type="entry name" value="GLUTATHIONE S-TRANSFERASE KAPPA"/>
    <property type="match status" value="1"/>
</dbReference>
<dbReference type="InterPro" id="IPR036249">
    <property type="entry name" value="Thioredoxin-like_sf"/>
</dbReference>
<dbReference type="CDD" id="cd03022">
    <property type="entry name" value="DsbA_HCCA_Iso"/>
    <property type="match status" value="1"/>
</dbReference>
<keyword evidence="3" id="KW-1185">Reference proteome</keyword>
<sequence>MASQSPTLIFNYDISCPFAYIASTRVQALAQRTNATLVYRPVLLGAIYRATAAPQGAGGSASDVFNSAKKAVTAKSMQRTLRRYQIAYNPPPQHPRKTVNALRMLYCVADQEKRRTLTDALFRAYWVEGRDVSNDAVLLQIAKESGVEGLDASCFGNVEARGELERATAEAIERGAFGVPGFWIPDAIDVEKDGKREKGRFFWGQDRMHFVEATLLGLSSKSTSGPSDPWARVPNLRSLLPRCVHSNILPSSNSPTVKLEFWFDFSSPWAFLGYTQLPRLQRTFGPGLEIVLKPFLLGILFREIGAPNMPMLAVSPAKATWSRRDHADWTRWWNAVDVQEGQSEKGKDGQIKFHWADVFPIRTPTVLRVGIVEPATTKVLFSACWEQNKNVADDSVLQSVLDEAGYDGADLIARANAPAIKAKLRALTAEAKEMGLCGVPTYRVLRQQQSGEEFEPVGGLVWGQDEINVVEDLIVGWVPENSDGQLAEVGKVKYDDVHGVKGVGPKL</sequence>
<organism evidence="2 3">
    <name type="scientific">Curvularia clavata</name>
    <dbReference type="NCBI Taxonomy" id="95742"/>
    <lineage>
        <taxon>Eukaryota</taxon>
        <taxon>Fungi</taxon>
        <taxon>Dikarya</taxon>
        <taxon>Ascomycota</taxon>
        <taxon>Pezizomycotina</taxon>
        <taxon>Dothideomycetes</taxon>
        <taxon>Pleosporomycetidae</taxon>
        <taxon>Pleosporales</taxon>
        <taxon>Pleosporineae</taxon>
        <taxon>Pleosporaceae</taxon>
        <taxon>Curvularia</taxon>
    </lineage>
</organism>
<evidence type="ECO:0000313" key="2">
    <source>
        <dbReference type="EMBL" id="USP77759.1"/>
    </source>
</evidence>
<dbReference type="GO" id="GO:0018845">
    <property type="term" value="F:2-hydroxychromene-2-carboxylate isomerase activity"/>
    <property type="evidence" value="ECO:0007669"/>
    <property type="project" value="InterPro"/>
</dbReference>
<feature type="domain" description="DSBA-like thioredoxin" evidence="1">
    <location>
        <begin position="375"/>
        <end position="474"/>
    </location>
</feature>
<reference evidence="2" key="1">
    <citation type="submission" date="2021-12" db="EMBL/GenBank/DDBJ databases">
        <title>Curvularia clavata genome.</title>
        <authorList>
            <person name="Cao Y."/>
        </authorList>
    </citation>
    <scope>NUCLEOTIDE SEQUENCE</scope>
    <source>
        <strain evidence="2">Yc1106</strain>
    </source>
</reference>
<dbReference type="InterPro" id="IPR044087">
    <property type="entry name" value="NahD-like"/>
</dbReference>
<dbReference type="GO" id="GO:0004602">
    <property type="term" value="F:glutathione peroxidase activity"/>
    <property type="evidence" value="ECO:0007669"/>
    <property type="project" value="TreeGrafter"/>
</dbReference>
<dbReference type="Proteomes" id="UP001056012">
    <property type="component" value="Chromosome 3"/>
</dbReference>
<feature type="domain" description="DSBA-like thioredoxin" evidence="1">
    <location>
        <begin position="7"/>
        <end position="214"/>
    </location>
</feature>